<reference evidence="2 3" key="1">
    <citation type="submission" date="2018-11" db="EMBL/GenBank/DDBJ databases">
        <title>Vibrio ponticus strain CAIM 1751 pathogenic for the snapper Lutjanus guttatus.</title>
        <authorList>
            <person name="Soto-Rodriguez S."/>
            <person name="Lozano-Olvera R."/>
            <person name="Gomez-Gil B."/>
        </authorList>
    </citation>
    <scope>NUCLEOTIDE SEQUENCE [LARGE SCALE GENOMIC DNA]</scope>
    <source>
        <strain evidence="2 3">CAIM 1751</strain>
    </source>
</reference>
<dbReference type="Proteomes" id="UP000278792">
    <property type="component" value="Unassembled WGS sequence"/>
</dbReference>
<dbReference type="PIRSF" id="PIRSF026426">
    <property type="entry name" value="DUF1499"/>
    <property type="match status" value="1"/>
</dbReference>
<evidence type="ECO:0000313" key="2">
    <source>
        <dbReference type="EMBL" id="ROV57988.1"/>
    </source>
</evidence>
<evidence type="ECO:0000313" key="3">
    <source>
        <dbReference type="Proteomes" id="UP000278792"/>
    </source>
</evidence>
<accession>A0A3N3DUX0</accession>
<dbReference type="AlphaFoldDB" id="A0A3N3DUX0"/>
<gene>
    <name evidence="2" type="ORF">EGH82_20545</name>
</gene>
<dbReference type="InterPro" id="IPR010865">
    <property type="entry name" value="DUF1499"/>
</dbReference>
<dbReference type="PANTHER" id="PTHR34801:SF6">
    <property type="entry name" value="SLL1620 PROTEIN"/>
    <property type="match status" value="1"/>
</dbReference>
<organism evidence="2 3">
    <name type="scientific">Vibrio ponticus</name>
    <dbReference type="NCBI Taxonomy" id="265668"/>
    <lineage>
        <taxon>Bacteria</taxon>
        <taxon>Pseudomonadati</taxon>
        <taxon>Pseudomonadota</taxon>
        <taxon>Gammaproteobacteria</taxon>
        <taxon>Vibrionales</taxon>
        <taxon>Vibrionaceae</taxon>
        <taxon>Vibrio</taxon>
    </lineage>
</organism>
<keyword evidence="1" id="KW-0732">Signal</keyword>
<dbReference type="RefSeq" id="WP_123783481.1">
    <property type="nucleotide sequence ID" value="NZ_RKIK01000100.1"/>
</dbReference>
<comment type="caution">
    <text evidence="2">The sequence shown here is derived from an EMBL/GenBank/DDBJ whole genome shotgun (WGS) entry which is preliminary data.</text>
</comment>
<evidence type="ECO:0000256" key="1">
    <source>
        <dbReference type="SAM" id="SignalP"/>
    </source>
</evidence>
<name>A0A3N3DUX0_9VIBR</name>
<dbReference type="PANTHER" id="PTHR34801">
    <property type="entry name" value="EXPRESSED PROTEIN"/>
    <property type="match status" value="1"/>
</dbReference>
<dbReference type="EMBL" id="RKIK01000100">
    <property type="protein sequence ID" value="ROV57988.1"/>
    <property type="molecule type" value="Genomic_DNA"/>
</dbReference>
<proteinExistence type="predicted"/>
<dbReference type="Pfam" id="PF07386">
    <property type="entry name" value="DUF1499"/>
    <property type="match status" value="1"/>
</dbReference>
<sequence length="143" mass="15804">MKTTFAVIIAAVVLSGCSQGARAMTKKIDQVCADKPNCVSTLEQREKFQLAPFTIKDNVTIEQIETVALTLPGAKTAAHDGNYLRIECTSKIMRFVDDLELEIQGNQLLVRSESRVGYSDFGVNRKRAEQLRNELKDAGLLAD</sequence>
<dbReference type="PROSITE" id="PS51257">
    <property type="entry name" value="PROKAR_LIPOPROTEIN"/>
    <property type="match status" value="1"/>
</dbReference>
<feature type="chain" id="PRO_5017970159" evidence="1">
    <location>
        <begin position="24"/>
        <end position="143"/>
    </location>
</feature>
<protein>
    <submittedName>
        <fullName evidence="2">DUF1499 domain-containing protein</fullName>
    </submittedName>
</protein>
<feature type="signal peptide" evidence="1">
    <location>
        <begin position="1"/>
        <end position="23"/>
    </location>
</feature>